<dbReference type="EMBL" id="JAUJYO010000017">
    <property type="protein sequence ID" value="KAK1293362.1"/>
    <property type="molecule type" value="Genomic_DNA"/>
</dbReference>
<name>A0AAV9CYY8_ACOCL</name>
<keyword evidence="2" id="KW-1185">Reference proteome</keyword>
<organism evidence="1 2">
    <name type="scientific">Acorus calamus</name>
    <name type="common">Sweet flag</name>
    <dbReference type="NCBI Taxonomy" id="4465"/>
    <lineage>
        <taxon>Eukaryota</taxon>
        <taxon>Viridiplantae</taxon>
        <taxon>Streptophyta</taxon>
        <taxon>Embryophyta</taxon>
        <taxon>Tracheophyta</taxon>
        <taxon>Spermatophyta</taxon>
        <taxon>Magnoliopsida</taxon>
        <taxon>Liliopsida</taxon>
        <taxon>Acoraceae</taxon>
        <taxon>Acorus</taxon>
    </lineage>
</organism>
<dbReference type="AlphaFoldDB" id="A0AAV9CYY8"/>
<reference evidence="1" key="1">
    <citation type="journal article" date="2023" name="Nat. Commun.">
        <title>Diploid and tetraploid genomes of Acorus and the evolution of monocots.</title>
        <authorList>
            <person name="Ma L."/>
            <person name="Liu K.W."/>
            <person name="Li Z."/>
            <person name="Hsiao Y.Y."/>
            <person name="Qi Y."/>
            <person name="Fu T."/>
            <person name="Tang G.D."/>
            <person name="Zhang D."/>
            <person name="Sun W.H."/>
            <person name="Liu D.K."/>
            <person name="Li Y."/>
            <person name="Chen G.Z."/>
            <person name="Liu X.D."/>
            <person name="Liao X.Y."/>
            <person name="Jiang Y.T."/>
            <person name="Yu X."/>
            <person name="Hao Y."/>
            <person name="Huang J."/>
            <person name="Zhao X.W."/>
            <person name="Ke S."/>
            <person name="Chen Y.Y."/>
            <person name="Wu W.L."/>
            <person name="Hsu J.L."/>
            <person name="Lin Y.F."/>
            <person name="Huang M.D."/>
            <person name="Li C.Y."/>
            <person name="Huang L."/>
            <person name="Wang Z.W."/>
            <person name="Zhao X."/>
            <person name="Zhong W.Y."/>
            <person name="Peng D.H."/>
            <person name="Ahmad S."/>
            <person name="Lan S."/>
            <person name="Zhang J.S."/>
            <person name="Tsai W.C."/>
            <person name="Van de Peer Y."/>
            <person name="Liu Z.J."/>
        </authorList>
    </citation>
    <scope>NUCLEOTIDE SEQUENCE</scope>
    <source>
        <strain evidence="1">CP</strain>
    </source>
</reference>
<accession>A0AAV9CYY8</accession>
<protein>
    <submittedName>
        <fullName evidence="1">Uncharacterized protein</fullName>
    </submittedName>
</protein>
<evidence type="ECO:0000313" key="1">
    <source>
        <dbReference type="EMBL" id="KAK1293362.1"/>
    </source>
</evidence>
<reference evidence="1" key="2">
    <citation type="submission" date="2023-06" db="EMBL/GenBank/DDBJ databases">
        <authorList>
            <person name="Ma L."/>
            <person name="Liu K.-W."/>
            <person name="Li Z."/>
            <person name="Hsiao Y.-Y."/>
            <person name="Qi Y."/>
            <person name="Fu T."/>
            <person name="Tang G."/>
            <person name="Zhang D."/>
            <person name="Sun W.-H."/>
            <person name="Liu D.-K."/>
            <person name="Li Y."/>
            <person name="Chen G.-Z."/>
            <person name="Liu X.-D."/>
            <person name="Liao X.-Y."/>
            <person name="Jiang Y.-T."/>
            <person name="Yu X."/>
            <person name="Hao Y."/>
            <person name="Huang J."/>
            <person name="Zhao X.-W."/>
            <person name="Ke S."/>
            <person name="Chen Y.-Y."/>
            <person name="Wu W.-L."/>
            <person name="Hsu J.-L."/>
            <person name="Lin Y.-F."/>
            <person name="Huang M.-D."/>
            <person name="Li C.-Y."/>
            <person name="Huang L."/>
            <person name="Wang Z.-W."/>
            <person name="Zhao X."/>
            <person name="Zhong W.-Y."/>
            <person name="Peng D.-H."/>
            <person name="Ahmad S."/>
            <person name="Lan S."/>
            <person name="Zhang J.-S."/>
            <person name="Tsai W.-C."/>
            <person name="Van De Peer Y."/>
            <person name="Liu Z.-J."/>
        </authorList>
    </citation>
    <scope>NUCLEOTIDE SEQUENCE</scope>
    <source>
        <strain evidence="1">CP</strain>
        <tissue evidence="1">Leaves</tissue>
    </source>
</reference>
<sequence>MPVVEHNKSPSSAFYREYFTSHNVKYPTVIEIEKAMRELVVKDDEKSAKDFEKSNYACPLVSGYSGRPGQPGSICMG</sequence>
<dbReference type="Proteomes" id="UP001180020">
    <property type="component" value="Unassembled WGS sequence"/>
</dbReference>
<evidence type="ECO:0000313" key="2">
    <source>
        <dbReference type="Proteomes" id="UP001180020"/>
    </source>
</evidence>
<proteinExistence type="predicted"/>
<gene>
    <name evidence="1" type="ORF">QJS10_CPB17g00990</name>
</gene>
<comment type="caution">
    <text evidence="1">The sequence shown here is derived from an EMBL/GenBank/DDBJ whole genome shotgun (WGS) entry which is preliminary data.</text>
</comment>